<evidence type="ECO:0000256" key="3">
    <source>
        <dbReference type="ARBA" id="ARBA00022729"/>
    </source>
</evidence>
<keyword evidence="2" id="KW-0813">Transport</keyword>
<evidence type="ECO:0000256" key="1">
    <source>
        <dbReference type="ARBA" id="ARBA00009023"/>
    </source>
</evidence>
<proteinExistence type="inferred from homology"/>
<dbReference type="EMBL" id="FMVW01000003">
    <property type="protein sequence ID" value="SCZ35060.1"/>
    <property type="molecule type" value="Genomic_DNA"/>
</dbReference>
<sequence length="364" mass="37927">MHLQRAPAPISSVCTAPVCVAPVRATPLRCALLAVLSLACLLASEFPATAAMLRTGQVTAGGAESFAGAMIDELETALRDEKADLVLRRLARGEAGDAKPEAFEPEALWDRLTTGRVDIAALPLAAATSSDPIFGAASMPGLARRHADADALAQSAFMADLKTHLDNAGMIVLADAWLAGGFVSSGACLEGPPSTAGKTLHAEGEPLRTILTKSGASVARAPRARLAAALAGGVIDGALASSSVLADPELARAAKCLTAPGSDALWFSYEPIVIARPSWEALSDDERAALKAAGDKVTAWAARESRAQDDRLVQIYRKAGAEVEEMPRSALDQWLAVAVESSWRDFARDVKDGKRLLAEAITGD</sequence>
<evidence type="ECO:0000256" key="4">
    <source>
        <dbReference type="SAM" id="SignalP"/>
    </source>
</evidence>
<comment type="similarity">
    <text evidence="1">Belongs to the bacterial solute-binding protein 7 family.</text>
</comment>
<dbReference type="NCBIfam" id="NF037995">
    <property type="entry name" value="TRAP_S1"/>
    <property type="match status" value="1"/>
</dbReference>
<evidence type="ECO:0000256" key="2">
    <source>
        <dbReference type="ARBA" id="ARBA00022448"/>
    </source>
</evidence>
<evidence type="ECO:0000313" key="5">
    <source>
        <dbReference type="EMBL" id="SCZ35060.1"/>
    </source>
</evidence>
<dbReference type="Pfam" id="PF03480">
    <property type="entry name" value="DctP"/>
    <property type="match status" value="1"/>
</dbReference>
<feature type="chain" id="PRO_5011568392" evidence="4">
    <location>
        <begin position="51"/>
        <end position="364"/>
    </location>
</feature>
<dbReference type="InterPro" id="IPR038404">
    <property type="entry name" value="TRAP_DctP_sf"/>
</dbReference>
<feature type="signal peptide" evidence="4">
    <location>
        <begin position="1"/>
        <end position="50"/>
    </location>
</feature>
<keyword evidence="6" id="KW-1185">Reference proteome</keyword>
<accession>A0A1G5NEP4</accession>
<dbReference type="InterPro" id="IPR018389">
    <property type="entry name" value="DctP_fam"/>
</dbReference>
<dbReference type="STRING" id="1120955.SAMN03080610_01823"/>
<gene>
    <name evidence="5" type="ORF">SAMN03080610_01823</name>
</gene>
<dbReference type="Proteomes" id="UP000199347">
    <property type="component" value="Unassembled WGS sequence"/>
</dbReference>
<organism evidence="5 6">
    <name type="scientific">Afifella marina DSM 2698</name>
    <dbReference type="NCBI Taxonomy" id="1120955"/>
    <lineage>
        <taxon>Bacteria</taxon>
        <taxon>Pseudomonadati</taxon>
        <taxon>Pseudomonadota</taxon>
        <taxon>Alphaproteobacteria</taxon>
        <taxon>Hyphomicrobiales</taxon>
        <taxon>Afifellaceae</taxon>
        <taxon>Afifella</taxon>
    </lineage>
</organism>
<name>A0A1G5NEP4_AFIMA</name>
<reference evidence="5 6" key="1">
    <citation type="submission" date="2016-10" db="EMBL/GenBank/DDBJ databases">
        <authorList>
            <person name="de Groot N.N."/>
        </authorList>
    </citation>
    <scope>NUCLEOTIDE SEQUENCE [LARGE SCALE GENOMIC DNA]</scope>
    <source>
        <strain evidence="5 6">DSM 2698</strain>
    </source>
</reference>
<keyword evidence="3 4" id="KW-0732">Signal</keyword>
<dbReference type="Gene3D" id="3.40.190.170">
    <property type="entry name" value="Bacterial extracellular solute-binding protein, family 7"/>
    <property type="match status" value="1"/>
</dbReference>
<dbReference type="AlphaFoldDB" id="A0A1G5NEP4"/>
<protein>
    <submittedName>
        <fullName evidence="5">TRAP-type C4-dicarboxylate transport system, substrate-binding protein</fullName>
    </submittedName>
</protein>
<evidence type="ECO:0000313" key="6">
    <source>
        <dbReference type="Proteomes" id="UP000199347"/>
    </source>
</evidence>
<dbReference type="PANTHER" id="PTHR33376:SF7">
    <property type="entry name" value="C4-DICARBOXYLATE-BINDING PROTEIN DCTB"/>
    <property type="match status" value="1"/>
</dbReference>
<dbReference type="PANTHER" id="PTHR33376">
    <property type="match status" value="1"/>
</dbReference>
<dbReference type="GO" id="GO:0055085">
    <property type="term" value="P:transmembrane transport"/>
    <property type="evidence" value="ECO:0007669"/>
    <property type="project" value="InterPro"/>
</dbReference>
<dbReference type="GO" id="GO:0015740">
    <property type="term" value="P:C4-dicarboxylate transport"/>
    <property type="evidence" value="ECO:0007669"/>
    <property type="project" value="TreeGrafter"/>
</dbReference>